<comment type="caution">
    <text evidence="8">The sequence shown here is derived from an EMBL/GenBank/DDBJ whole genome shotgun (WGS) entry which is preliminary data.</text>
</comment>
<keyword evidence="9" id="KW-1185">Reference proteome</keyword>
<dbReference type="SUPFAM" id="SSF52058">
    <property type="entry name" value="L domain-like"/>
    <property type="match status" value="1"/>
</dbReference>
<evidence type="ECO:0000256" key="1">
    <source>
        <dbReference type="ARBA" id="ARBA00004479"/>
    </source>
</evidence>
<protein>
    <submittedName>
        <fullName evidence="8">Receptor-like protein eix2</fullName>
    </submittedName>
</protein>
<organism evidence="8 9">
    <name type="scientific">Quercus suber</name>
    <name type="common">Cork oak</name>
    <dbReference type="NCBI Taxonomy" id="58331"/>
    <lineage>
        <taxon>Eukaryota</taxon>
        <taxon>Viridiplantae</taxon>
        <taxon>Streptophyta</taxon>
        <taxon>Embryophyta</taxon>
        <taxon>Tracheophyta</taxon>
        <taxon>Spermatophyta</taxon>
        <taxon>Magnoliopsida</taxon>
        <taxon>eudicotyledons</taxon>
        <taxon>Gunneridae</taxon>
        <taxon>Pentapetalae</taxon>
        <taxon>rosids</taxon>
        <taxon>fabids</taxon>
        <taxon>Fagales</taxon>
        <taxon>Fagaceae</taxon>
        <taxon>Quercus</taxon>
    </lineage>
</organism>
<dbReference type="Proteomes" id="UP000237347">
    <property type="component" value="Unassembled WGS sequence"/>
</dbReference>
<dbReference type="AlphaFoldDB" id="A0AAW0J1N8"/>
<dbReference type="InterPro" id="IPR032675">
    <property type="entry name" value="LRR_dom_sf"/>
</dbReference>
<keyword evidence="7" id="KW-0325">Glycoprotein</keyword>
<proteinExistence type="predicted"/>
<evidence type="ECO:0000256" key="4">
    <source>
        <dbReference type="ARBA" id="ARBA00022989"/>
    </source>
</evidence>
<keyword evidence="5" id="KW-0472">Membrane</keyword>
<dbReference type="Pfam" id="PF00560">
    <property type="entry name" value="LRR_1"/>
    <property type="match status" value="1"/>
</dbReference>
<keyword evidence="3" id="KW-0732">Signal</keyword>
<evidence type="ECO:0000256" key="7">
    <source>
        <dbReference type="ARBA" id="ARBA00023180"/>
    </source>
</evidence>
<comment type="subcellular location">
    <subcellularLocation>
        <location evidence="1">Membrane</location>
        <topology evidence="1">Single-pass type I membrane protein</topology>
    </subcellularLocation>
</comment>
<evidence type="ECO:0000313" key="8">
    <source>
        <dbReference type="EMBL" id="KAK7820577.1"/>
    </source>
</evidence>
<keyword evidence="2" id="KW-0812">Transmembrane</keyword>
<reference evidence="8 9" key="1">
    <citation type="journal article" date="2018" name="Sci. Data">
        <title>The draft genome sequence of cork oak.</title>
        <authorList>
            <person name="Ramos A.M."/>
            <person name="Usie A."/>
            <person name="Barbosa P."/>
            <person name="Barros P.M."/>
            <person name="Capote T."/>
            <person name="Chaves I."/>
            <person name="Simoes F."/>
            <person name="Abreu I."/>
            <person name="Carrasquinho I."/>
            <person name="Faro C."/>
            <person name="Guimaraes J.B."/>
            <person name="Mendonca D."/>
            <person name="Nobrega F."/>
            <person name="Rodrigues L."/>
            <person name="Saibo N.J.M."/>
            <person name="Varela M.C."/>
            <person name="Egas C."/>
            <person name="Matos J."/>
            <person name="Miguel C.M."/>
            <person name="Oliveira M.M."/>
            <person name="Ricardo C.P."/>
            <person name="Goncalves S."/>
        </authorList>
    </citation>
    <scope>NUCLEOTIDE SEQUENCE [LARGE SCALE GENOMIC DNA]</scope>
    <source>
        <strain evidence="9">cv. HL8</strain>
    </source>
</reference>
<keyword evidence="4" id="KW-1133">Transmembrane helix</keyword>
<accession>A0AAW0J1N8</accession>
<dbReference type="InterPro" id="IPR001611">
    <property type="entry name" value="Leu-rich_rpt"/>
</dbReference>
<dbReference type="PANTHER" id="PTHR48063:SF98">
    <property type="entry name" value="LRR RECEPTOR-LIKE SERINE_THREONINE-PROTEIN KINASE FLS2"/>
    <property type="match status" value="1"/>
</dbReference>
<evidence type="ECO:0000256" key="2">
    <source>
        <dbReference type="ARBA" id="ARBA00022692"/>
    </source>
</evidence>
<dbReference type="InterPro" id="IPR046956">
    <property type="entry name" value="RLP23-like"/>
</dbReference>
<dbReference type="EMBL" id="PKMF04000734">
    <property type="protein sequence ID" value="KAK7820577.1"/>
    <property type="molecule type" value="Genomic_DNA"/>
</dbReference>
<evidence type="ECO:0000256" key="6">
    <source>
        <dbReference type="ARBA" id="ARBA00023170"/>
    </source>
</evidence>
<name>A0AAW0J1N8_QUESU</name>
<sequence length="401" mass="45486">MASKASIADQQSQLQENFHAQIKSFSVTMDEILIPDTKRIAAPCWSGLRFVVRRNGQPTDYLGKCRQKKSTIGQQSGGNGMVAFRDGGDLIVTSLIPSHLKCHTRKPGASQGLYLNGESETDIGAGQLPRLSANVEVLNLANNSFFGHISTFLCQKMSKINKLKLLRGYFFIIEKCSKLGLIDIGDNHFLETIPLWITKVIELIVLCLRSSGFKGNITLNICQISSLRILDLANNSLLGSIPSYLKNIYAKFMPNSKNEDIYFDDLEYEYDYESYIENLMLAPNGYELEYEDNLKFMKMIDLLGNKLFGSIPIEIFVLFELTFFNLSRNHLMANILEKIGIMKELESIDLSRNHLLLKFLQVRIPSSTQLQYFDVVRYIGNPQLCGDPLPKYYTLIEECHD</sequence>
<gene>
    <name evidence="8" type="primary">EIX2_11</name>
    <name evidence="8" type="ORF">CFP56_038708</name>
</gene>
<keyword evidence="6" id="KW-0675">Receptor</keyword>
<dbReference type="PANTHER" id="PTHR48063">
    <property type="entry name" value="LRR RECEPTOR-LIKE KINASE"/>
    <property type="match status" value="1"/>
</dbReference>
<dbReference type="Gene3D" id="3.80.10.10">
    <property type="entry name" value="Ribonuclease Inhibitor"/>
    <property type="match status" value="1"/>
</dbReference>
<evidence type="ECO:0000256" key="3">
    <source>
        <dbReference type="ARBA" id="ARBA00022729"/>
    </source>
</evidence>
<evidence type="ECO:0000313" key="9">
    <source>
        <dbReference type="Proteomes" id="UP000237347"/>
    </source>
</evidence>
<evidence type="ECO:0000256" key="5">
    <source>
        <dbReference type="ARBA" id="ARBA00023136"/>
    </source>
</evidence>
<dbReference type="GO" id="GO:0016020">
    <property type="term" value="C:membrane"/>
    <property type="evidence" value="ECO:0007669"/>
    <property type="project" value="UniProtKB-SubCell"/>
</dbReference>